<dbReference type="SUPFAM" id="SSF103473">
    <property type="entry name" value="MFS general substrate transporter"/>
    <property type="match status" value="1"/>
</dbReference>
<dbReference type="PANTHER" id="PTHR23526:SF2">
    <property type="entry name" value="MAJOR FACILITATOR SUPERFAMILY (MFS) PROFILE DOMAIN-CONTAINING PROTEIN"/>
    <property type="match status" value="1"/>
</dbReference>
<feature type="transmembrane region" description="Helical" evidence="4">
    <location>
        <begin position="334"/>
        <end position="352"/>
    </location>
</feature>
<keyword evidence="1 4" id="KW-0812">Transmembrane</keyword>
<dbReference type="Pfam" id="PF07690">
    <property type="entry name" value="MFS_1"/>
    <property type="match status" value="1"/>
</dbReference>
<evidence type="ECO:0000313" key="6">
    <source>
        <dbReference type="Proteomes" id="UP000009222"/>
    </source>
</evidence>
<dbReference type="Proteomes" id="UP000009222">
    <property type="component" value="Chromosome"/>
</dbReference>
<keyword evidence="2 4" id="KW-1133">Transmembrane helix</keyword>
<dbReference type="STRING" id="545695.TREAZ_3589"/>
<evidence type="ECO:0000256" key="1">
    <source>
        <dbReference type="ARBA" id="ARBA00022692"/>
    </source>
</evidence>
<feature type="transmembrane region" description="Helical" evidence="4">
    <location>
        <begin position="301"/>
        <end position="322"/>
    </location>
</feature>
<dbReference type="KEGG" id="taz:TREAZ_3589"/>
<dbReference type="InParanoid" id="F5Y6X0"/>
<feature type="transmembrane region" description="Helical" evidence="4">
    <location>
        <begin position="181"/>
        <end position="204"/>
    </location>
</feature>
<dbReference type="RefSeq" id="WP_015711991.1">
    <property type="nucleotide sequence ID" value="NC_015577.1"/>
</dbReference>
<dbReference type="HOGENOM" id="CLU_587845_0_0_12"/>
<feature type="transmembrane region" description="Helical" evidence="4">
    <location>
        <begin position="358"/>
        <end position="384"/>
    </location>
</feature>
<sequence>MSMRTGAFWPVWLTKRRRPLENLFKLLNGKTRWVRRLVSGGSVEADSRKYILVWNGAANIAGNMAGGNFLVGLYAIIHVSDVLLGVLTTLIQFCNIFQILSPLLLNRFKRKKLVLLATRIVYYTFFIVVIGLIPLVPGEDGFRVGLLLAATVFANLINALAAPGYSVLHIRSIPEESRADFFSVLNLLINICIYVFILIGGYVVDFFRSSGSLFAGITAVRIIGLFFAALEIYAHCHVHEFDEPGSEEPGGDPHPRINIFLPLRNKEFMICTLLTGLYSFFANIPGMYYSSYLVNDVVAPFSYLGVVNFLSVPIMLFAIPVWNHIIRNSSWFKTISLSLLLVSFHYFMLPFVSRDNYVYLYTAAMIYYFSIIPGVSIVTSNLPFYKLPEEGRTDFLAFYAGFNSFMAMLGLFCGSVFVAGTGSLKLEVFSFSIGNKQFIMVIAGLLLFSLGILYRFIAKKETEAL</sequence>
<dbReference type="AlphaFoldDB" id="F5Y6X0"/>
<dbReference type="CDD" id="cd06174">
    <property type="entry name" value="MFS"/>
    <property type="match status" value="1"/>
</dbReference>
<protein>
    <submittedName>
        <fullName evidence="5">Transporter, major facilitator family</fullName>
    </submittedName>
</protein>
<reference evidence="5 6" key="2">
    <citation type="journal article" date="2011" name="ISME J.">
        <title>RNA-seq reveals cooperative metabolic interactions between two termite-gut spirochete species in co-culture.</title>
        <authorList>
            <person name="Rosenthal A.Z."/>
            <person name="Matson E.G."/>
            <person name="Eldar A."/>
            <person name="Leadbetter J.R."/>
        </authorList>
    </citation>
    <scope>NUCLEOTIDE SEQUENCE [LARGE SCALE GENOMIC DNA]</scope>
    <source>
        <strain evidence="6">ATCC BAA-888 / DSM 13862 / ZAS-9</strain>
    </source>
</reference>
<dbReference type="EMBL" id="CP001841">
    <property type="protein sequence ID" value="AEF81200.1"/>
    <property type="molecule type" value="Genomic_DNA"/>
</dbReference>
<feature type="transmembrane region" description="Helical" evidence="4">
    <location>
        <begin position="438"/>
        <end position="457"/>
    </location>
</feature>
<proteinExistence type="predicted"/>
<feature type="transmembrane region" description="Helical" evidence="4">
    <location>
        <begin position="210"/>
        <end position="230"/>
    </location>
</feature>
<feature type="transmembrane region" description="Helical" evidence="4">
    <location>
        <begin position="113"/>
        <end position="136"/>
    </location>
</feature>
<evidence type="ECO:0000256" key="2">
    <source>
        <dbReference type="ARBA" id="ARBA00022989"/>
    </source>
</evidence>
<feature type="transmembrane region" description="Helical" evidence="4">
    <location>
        <begin position="142"/>
        <end position="161"/>
    </location>
</feature>
<accession>F5Y6X0</accession>
<evidence type="ECO:0000256" key="3">
    <source>
        <dbReference type="ARBA" id="ARBA00023136"/>
    </source>
</evidence>
<feature type="transmembrane region" description="Helical" evidence="4">
    <location>
        <begin position="268"/>
        <end position="289"/>
    </location>
</feature>
<keyword evidence="3 4" id="KW-0472">Membrane</keyword>
<feature type="transmembrane region" description="Helical" evidence="4">
    <location>
        <begin position="83"/>
        <end position="106"/>
    </location>
</feature>
<dbReference type="Gene3D" id="1.20.1250.20">
    <property type="entry name" value="MFS general substrate transporter like domains"/>
    <property type="match status" value="1"/>
</dbReference>
<evidence type="ECO:0000256" key="4">
    <source>
        <dbReference type="SAM" id="Phobius"/>
    </source>
</evidence>
<dbReference type="InterPro" id="IPR036259">
    <property type="entry name" value="MFS_trans_sf"/>
</dbReference>
<name>F5Y6X0_LEAAZ</name>
<dbReference type="InterPro" id="IPR052528">
    <property type="entry name" value="Sugar_transport-like"/>
</dbReference>
<dbReference type="InterPro" id="IPR011701">
    <property type="entry name" value="MFS"/>
</dbReference>
<keyword evidence="6" id="KW-1185">Reference proteome</keyword>
<dbReference type="GO" id="GO:0022857">
    <property type="term" value="F:transmembrane transporter activity"/>
    <property type="evidence" value="ECO:0007669"/>
    <property type="project" value="InterPro"/>
</dbReference>
<organism evidence="5 6">
    <name type="scientific">Leadbettera azotonutricia (strain ATCC BAA-888 / DSM 13862 / ZAS-9)</name>
    <name type="common">Treponema azotonutricium</name>
    <dbReference type="NCBI Taxonomy" id="545695"/>
    <lineage>
        <taxon>Bacteria</taxon>
        <taxon>Pseudomonadati</taxon>
        <taxon>Spirochaetota</taxon>
        <taxon>Spirochaetia</taxon>
        <taxon>Spirochaetales</taxon>
        <taxon>Breznakiellaceae</taxon>
        <taxon>Leadbettera</taxon>
    </lineage>
</organism>
<feature type="transmembrane region" description="Helical" evidence="4">
    <location>
        <begin position="57"/>
        <end position="77"/>
    </location>
</feature>
<dbReference type="PANTHER" id="PTHR23526">
    <property type="entry name" value="INTEGRAL MEMBRANE TRANSPORT PROTEIN-RELATED"/>
    <property type="match status" value="1"/>
</dbReference>
<feature type="transmembrane region" description="Helical" evidence="4">
    <location>
        <begin position="396"/>
        <end position="418"/>
    </location>
</feature>
<gene>
    <name evidence="5" type="ordered locus">TREAZ_3589</name>
</gene>
<evidence type="ECO:0000313" key="5">
    <source>
        <dbReference type="EMBL" id="AEF81200.1"/>
    </source>
</evidence>
<reference evidence="6" key="1">
    <citation type="submission" date="2009-12" db="EMBL/GenBank/DDBJ databases">
        <title>Complete sequence of Treponema azotonutricium strain ZAS-9.</title>
        <authorList>
            <person name="Tetu S.G."/>
            <person name="Matson E."/>
            <person name="Ren Q."/>
            <person name="Seshadri R."/>
            <person name="Elbourne L."/>
            <person name="Hassan K.A."/>
            <person name="Durkin A."/>
            <person name="Radune D."/>
            <person name="Mohamoud Y."/>
            <person name="Shay R."/>
            <person name="Jin S."/>
            <person name="Zhang X."/>
            <person name="Lucey K."/>
            <person name="Ballor N.R."/>
            <person name="Ottesen E."/>
            <person name="Rosenthal R."/>
            <person name="Allen A."/>
            <person name="Leadbetter J.R."/>
            <person name="Paulsen I.T."/>
        </authorList>
    </citation>
    <scope>NUCLEOTIDE SEQUENCE [LARGE SCALE GENOMIC DNA]</scope>
    <source>
        <strain evidence="6">ATCC BAA-888 / DSM 13862 / ZAS-9</strain>
    </source>
</reference>